<dbReference type="GO" id="GO:0016020">
    <property type="term" value="C:membrane"/>
    <property type="evidence" value="ECO:0007669"/>
    <property type="project" value="UniProtKB-SubCell"/>
</dbReference>
<feature type="transmembrane region" description="Helical" evidence="4">
    <location>
        <begin position="241"/>
        <end position="260"/>
    </location>
</feature>
<evidence type="ECO:0000256" key="2">
    <source>
        <dbReference type="ARBA" id="ARBA00006727"/>
    </source>
</evidence>
<dbReference type="PANTHER" id="PTHR11360">
    <property type="entry name" value="MONOCARBOXYLATE TRANSPORTER"/>
    <property type="match status" value="1"/>
</dbReference>
<feature type="transmembrane region" description="Helical" evidence="4">
    <location>
        <begin position="318"/>
        <end position="339"/>
    </location>
</feature>
<dbReference type="InterPro" id="IPR020846">
    <property type="entry name" value="MFS_dom"/>
</dbReference>
<evidence type="ECO:0000313" key="7">
    <source>
        <dbReference type="Proteomes" id="UP000663846"/>
    </source>
</evidence>
<keyword evidence="4" id="KW-0472">Membrane</keyword>
<comment type="caution">
    <text evidence="6">The sequence shown here is derived from an EMBL/GenBank/DDBJ whole genome shotgun (WGS) entry which is preliminary data.</text>
</comment>
<feature type="transmembrane region" description="Helical" evidence="4">
    <location>
        <begin position="381"/>
        <end position="402"/>
    </location>
</feature>
<dbReference type="InterPro" id="IPR036259">
    <property type="entry name" value="MFS_trans_sf"/>
</dbReference>
<evidence type="ECO:0000256" key="3">
    <source>
        <dbReference type="SAM" id="MobiDB-lite"/>
    </source>
</evidence>
<dbReference type="InterPro" id="IPR050327">
    <property type="entry name" value="Proton-linked_MCT"/>
</dbReference>
<protein>
    <recommendedName>
        <fullName evidence="5">Major facilitator superfamily (MFS) profile domain-containing protein</fullName>
    </recommendedName>
</protein>
<dbReference type="Pfam" id="PF07690">
    <property type="entry name" value="MFS_1"/>
    <property type="match status" value="1"/>
</dbReference>
<feature type="transmembrane region" description="Helical" evidence="4">
    <location>
        <begin position="476"/>
        <end position="496"/>
    </location>
</feature>
<proteinExistence type="inferred from homology"/>
<organism evidence="6 7">
    <name type="scientific">Rhizoctonia solani</name>
    <dbReference type="NCBI Taxonomy" id="456999"/>
    <lineage>
        <taxon>Eukaryota</taxon>
        <taxon>Fungi</taxon>
        <taxon>Dikarya</taxon>
        <taxon>Basidiomycota</taxon>
        <taxon>Agaricomycotina</taxon>
        <taxon>Agaricomycetes</taxon>
        <taxon>Cantharellales</taxon>
        <taxon>Ceratobasidiaceae</taxon>
        <taxon>Rhizoctonia</taxon>
    </lineage>
</organism>
<evidence type="ECO:0000313" key="6">
    <source>
        <dbReference type="EMBL" id="CAE6445495.1"/>
    </source>
</evidence>
<dbReference type="PANTHER" id="PTHR11360:SF284">
    <property type="entry name" value="EG:103B4.3 PROTEIN-RELATED"/>
    <property type="match status" value="1"/>
</dbReference>
<dbReference type="InterPro" id="IPR011701">
    <property type="entry name" value="MFS"/>
</dbReference>
<dbReference type="AlphaFoldDB" id="A0A8H3GBF3"/>
<feature type="transmembrane region" description="Helical" evidence="4">
    <location>
        <begin position="351"/>
        <end position="369"/>
    </location>
</feature>
<dbReference type="Gene3D" id="1.20.1250.20">
    <property type="entry name" value="MFS general substrate transporter like domains"/>
    <property type="match status" value="1"/>
</dbReference>
<keyword evidence="4" id="KW-1133">Transmembrane helix</keyword>
<feature type="transmembrane region" description="Helical" evidence="4">
    <location>
        <begin position="408"/>
        <end position="430"/>
    </location>
</feature>
<dbReference type="SUPFAM" id="SSF103473">
    <property type="entry name" value="MFS general substrate transporter"/>
    <property type="match status" value="1"/>
</dbReference>
<feature type="transmembrane region" description="Helical" evidence="4">
    <location>
        <begin position="207"/>
        <end position="229"/>
    </location>
</feature>
<feature type="transmembrane region" description="Helical" evidence="4">
    <location>
        <begin position="184"/>
        <end position="201"/>
    </location>
</feature>
<accession>A0A8H3GBF3</accession>
<evidence type="ECO:0000256" key="1">
    <source>
        <dbReference type="ARBA" id="ARBA00004141"/>
    </source>
</evidence>
<evidence type="ECO:0000259" key="5">
    <source>
        <dbReference type="PROSITE" id="PS50850"/>
    </source>
</evidence>
<dbReference type="PROSITE" id="PS50850">
    <property type="entry name" value="MFS"/>
    <property type="match status" value="1"/>
</dbReference>
<feature type="compositionally biased region" description="Low complexity" evidence="3">
    <location>
        <begin position="7"/>
        <end position="22"/>
    </location>
</feature>
<reference evidence="6" key="1">
    <citation type="submission" date="2021-01" db="EMBL/GenBank/DDBJ databases">
        <authorList>
            <person name="Kaushik A."/>
        </authorList>
    </citation>
    <scope>NUCLEOTIDE SEQUENCE</scope>
    <source>
        <strain evidence="6">AG1-1C</strain>
    </source>
</reference>
<feature type="domain" description="Major facilitator superfamily (MFS) profile" evidence="5">
    <location>
        <begin position="320"/>
        <end position="509"/>
    </location>
</feature>
<name>A0A8H3GBF3_9AGAM</name>
<feature type="region of interest" description="Disordered" evidence="3">
    <location>
        <begin position="1"/>
        <end position="44"/>
    </location>
</feature>
<evidence type="ECO:0000256" key="4">
    <source>
        <dbReference type="SAM" id="Phobius"/>
    </source>
</evidence>
<comment type="similarity">
    <text evidence="2">Belongs to the major facilitator superfamily. Monocarboxylate porter (TC 2.A.1.13) family.</text>
</comment>
<feature type="transmembrane region" description="Helical" evidence="4">
    <location>
        <begin position="272"/>
        <end position="290"/>
    </location>
</feature>
<gene>
    <name evidence="6" type="ORF">RDB_LOCUS137122</name>
</gene>
<keyword evidence="4" id="KW-0812">Transmembrane</keyword>
<sequence length="509" mass="55052">MASAHTPDPSQSTSDSPASIDSNLDIERSTSKTSSTQGADTKLPEETVEALAGLEASGSTAHLVGQEDDFVEGRLEGWRSVLGCALVIGVTGGASICLLFRGSQIYHKGACQVGGRWIHYRTAGCRRVVVSMMWGTFQAYHSKTLLKGTPHATLSAIGSTQNTIMYVLAFFTGKMGDKYGYKRFIAAGCIIVFIGLFGASWCHDLWSIFLTQGILHGLGCGCLLPMISAIPSQWFRRYRGVATGIVVAGASFGGGVSSIIVMLERLGFHKTLFIYSFVQGGIMLVGFLLIKTRFPASQIQNRSRKIVWIDKQYFKDPVFWSICASLTLTMFGFLIPFVFISVYTHEKLPQLSGQLINLPIPIMNFASAIGRTAGGLMGDRIGFVNAFILVVLASSFCQAVLWNVAAESYAAIVIFSILYGMTGPSFISLVGPVAATLYGTYNLATLIGLLNVFYIPGSIGGSPLAGLILDSSARNWHALTMYSGLVQFLGVLCILYTRMSKERRVFAKI</sequence>
<dbReference type="EMBL" id="CAJMWS010000460">
    <property type="protein sequence ID" value="CAE6445495.1"/>
    <property type="molecule type" value="Genomic_DNA"/>
</dbReference>
<feature type="transmembrane region" description="Helical" evidence="4">
    <location>
        <begin position="80"/>
        <end position="100"/>
    </location>
</feature>
<comment type="subcellular location">
    <subcellularLocation>
        <location evidence="1">Membrane</location>
        <topology evidence="1">Multi-pass membrane protein</topology>
    </subcellularLocation>
</comment>
<dbReference type="GO" id="GO:0022857">
    <property type="term" value="F:transmembrane transporter activity"/>
    <property type="evidence" value="ECO:0007669"/>
    <property type="project" value="InterPro"/>
</dbReference>
<dbReference type="Proteomes" id="UP000663846">
    <property type="component" value="Unassembled WGS sequence"/>
</dbReference>